<evidence type="ECO:0000259" key="8">
    <source>
        <dbReference type="PROSITE" id="PS51294"/>
    </source>
</evidence>
<dbReference type="InterPro" id="IPR017930">
    <property type="entry name" value="Myb_dom"/>
</dbReference>
<feature type="region of interest" description="Disordered" evidence="7">
    <location>
        <begin position="336"/>
        <end position="357"/>
    </location>
</feature>
<dbReference type="InterPro" id="IPR006447">
    <property type="entry name" value="Myb_dom_plants"/>
</dbReference>
<comment type="subcellular location">
    <subcellularLocation>
        <location evidence="1">Nucleus</location>
    </subcellularLocation>
</comment>
<evidence type="ECO:0000256" key="7">
    <source>
        <dbReference type="SAM" id="MobiDB-lite"/>
    </source>
</evidence>
<dbReference type="InterPro" id="IPR001005">
    <property type="entry name" value="SANT/Myb"/>
</dbReference>
<keyword evidence="3" id="KW-0805">Transcription regulation</keyword>
<protein>
    <submittedName>
        <fullName evidence="9">Protein PHR1-LIKE 1-like isoform X1</fullName>
    </submittedName>
</protein>
<evidence type="ECO:0000256" key="5">
    <source>
        <dbReference type="ARBA" id="ARBA00023163"/>
    </source>
</evidence>
<dbReference type="EMBL" id="GGEC01023277">
    <property type="protein sequence ID" value="MBX03761.1"/>
    <property type="molecule type" value="Transcribed_RNA"/>
</dbReference>
<dbReference type="GO" id="GO:0003677">
    <property type="term" value="F:DNA binding"/>
    <property type="evidence" value="ECO:0007669"/>
    <property type="project" value="InterPro"/>
</dbReference>
<dbReference type="GO" id="GO:0003700">
    <property type="term" value="F:DNA-binding transcription factor activity"/>
    <property type="evidence" value="ECO:0007669"/>
    <property type="project" value="InterPro"/>
</dbReference>
<dbReference type="InterPro" id="IPR009057">
    <property type="entry name" value="Homeodomain-like_sf"/>
</dbReference>
<dbReference type="EMBL" id="GGEC01023274">
    <property type="protein sequence ID" value="MBX03758.1"/>
    <property type="molecule type" value="Transcribed_RNA"/>
</dbReference>
<accession>A0A2P2KDN8</accession>
<dbReference type="NCBIfam" id="TIGR01557">
    <property type="entry name" value="myb_SHAQKYF"/>
    <property type="match status" value="1"/>
</dbReference>
<evidence type="ECO:0000256" key="6">
    <source>
        <dbReference type="ARBA" id="ARBA00023242"/>
    </source>
</evidence>
<dbReference type="Pfam" id="PF14379">
    <property type="entry name" value="Myb_CC_LHEQLE"/>
    <property type="match status" value="1"/>
</dbReference>
<evidence type="ECO:0000256" key="2">
    <source>
        <dbReference type="ARBA" id="ARBA00006783"/>
    </source>
</evidence>
<dbReference type="Gene3D" id="1.10.10.60">
    <property type="entry name" value="Homeodomain-like"/>
    <property type="match status" value="1"/>
</dbReference>
<dbReference type="EMBL" id="GGEC01023275">
    <property type="protein sequence ID" value="MBX03759.1"/>
    <property type="molecule type" value="Transcribed_RNA"/>
</dbReference>
<dbReference type="GO" id="GO:0005634">
    <property type="term" value="C:nucleus"/>
    <property type="evidence" value="ECO:0007669"/>
    <property type="project" value="UniProtKB-SubCell"/>
</dbReference>
<evidence type="ECO:0000256" key="3">
    <source>
        <dbReference type="ARBA" id="ARBA00023015"/>
    </source>
</evidence>
<name>A0A2P2KDN8_RHIMU</name>
<keyword evidence="6" id="KW-0539">Nucleus</keyword>
<evidence type="ECO:0000313" key="9">
    <source>
        <dbReference type="EMBL" id="MBX03761.1"/>
    </source>
</evidence>
<reference evidence="9" key="1">
    <citation type="submission" date="2018-02" db="EMBL/GenBank/DDBJ databases">
        <title>Rhizophora mucronata_Transcriptome.</title>
        <authorList>
            <person name="Meera S.P."/>
            <person name="Sreeshan A."/>
            <person name="Augustine A."/>
        </authorList>
    </citation>
    <scope>NUCLEOTIDE SEQUENCE</scope>
    <source>
        <tissue evidence="9">Leaf</tissue>
    </source>
</reference>
<dbReference type="Pfam" id="PF00249">
    <property type="entry name" value="Myb_DNA-binding"/>
    <property type="match status" value="1"/>
</dbReference>
<dbReference type="PANTHER" id="PTHR31499">
    <property type="entry name" value="MYB FAMILY TRANSCRIPTION FACTOR PHL11"/>
    <property type="match status" value="1"/>
</dbReference>
<dbReference type="FunFam" id="1.10.10.60:FF:000002">
    <property type="entry name" value="Myb family transcription factor"/>
    <property type="match status" value="1"/>
</dbReference>
<organism evidence="9">
    <name type="scientific">Rhizophora mucronata</name>
    <name type="common">Asiatic mangrove</name>
    <dbReference type="NCBI Taxonomy" id="61149"/>
    <lineage>
        <taxon>Eukaryota</taxon>
        <taxon>Viridiplantae</taxon>
        <taxon>Streptophyta</taxon>
        <taxon>Embryophyta</taxon>
        <taxon>Tracheophyta</taxon>
        <taxon>Spermatophyta</taxon>
        <taxon>Magnoliopsida</taxon>
        <taxon>eudicotyledons</taxon>
        <taxon>Gunneridae</taxon>
        <taxon>Pentapetalae</taxon>
        <taxon>rosids</taxon>
        <taxon>fabids</taxon>
        <taxon>Malpighiales</taxon>
        <taxon>Rhizophoraceae</taxon>
        <taxon>Rhizophora</taxon>
    </lineage>
</organism>
<dbReference type="PANTHER" id="PTHR31499:SF80">
    <property type="entry name" value="HTH MYB-TYPE DOMAIN-CONTAINING PROTEIN"/>
    <property type="match status" value="1"/>
</dbReference>
<feature type="domain" description="HTH myb-type" evidence="8">
    <location>
        <begin position="204"/>
        <end position="257"/>
    </location>
</feature>
<proteinExistence type="inferred from homology"/>
<dbReference type="AlphaFoldDB" id="A0A2P2KDN8"/>
<dbReference type="SUPFAM" id="SSF46689">
    <property type="entry name" value="Homeodomain-like"/>
    <property type="match status" value="1"/>
</dbReference>
<dbReference type="InterPro" id="IPR025756">
    <property type="entry name" value="Myb_CC_LHEQLE"/>
</dbReference>
<keyword evidence="5" id="KW-0804">Transcription</keyword>
<sequence length="394" mass="44398">MRNHVSQQAYPLGSTHGSIEYLISSSSRFPSDMHNSSVSTLSNQLRNSPFISLSSRDGATWPPACSPLSELQSSASVNHSGEDMDISWSIDPFQEFHDFPRDAIVQNDQLENSTGVVASEDHSKITEWQEWADQLISIDDDQEPNWNEFLNDVKITDSKQKVLEPSSDISLQKAQIPQCQPVLSEELGATSRRTPGQVAKPRMRWTPELHEAFVEAVNQLGGCERATPKGVLKLMKVEGLNIYHVKSHLQKYRTARYKPELVKSSEGTSETILSPISPKKSLDLKPNIGLSEALRMQMQVQKQLHEQLEIQRNLQLRIEEQGRYLQMMFEKQKLLEEERSKASSSPQDGASADKKQEAVLHRAITNINTDVDAGVEEIAYEESKKQDIPESRCC</sequence>
<comment type="similarity">
    <text evidence="2">Belongs to the MYB-CC family.</text>
</comment>
<dbReference type="InterPro" id="IPR046955">
    <property type="entry name" value="PHR1-like"/>
</dbReference>
<evidence type="ECO:0000256" key="1">
    <source>
        <dbReference type="ARBA" id="ARBA00004123"/>
    </source>
</evidence>
<dbReference type="PROSITE" id="PS51294">
    <property type="entry name" value="HTH_MYB"/>
    <property type="match status" value="1"/>
</dbReference>
<evidence type="ECO:0000256" key="4">
    <source>
        <dbReference type="ARBA" id="ARBA00023054"/>
    </source>
</evidence>
<keyword evidence="4" id="KW-0175">Coiled coil</keyword>